<dbReference type="Proteomes" id="UP000319731">
    <property type="component" value="Unassembled WGS sequence"/>
</dbReference>
<reference evidence="9 10" key="1">
    <citation type="journal article" date="2019" name="Sci. Rep.">
        <title>Comparative genomics of chytrid fungi reveal insights into the obligate biotrophic and pathogenic lifestyle of Synchytrium endobioticum.</title>
        <authorList>
            <person name="van de Vossenberg B.T.L.H."/>
            <person name="Warris S."/>
            <person name="Nguyen H.D.T."/>
            <person name="van Gent-Pelzer M.P.E."/>
            <person name="Joly D.L."/>
            <person name="van de Geest H.C."/>
            <person name="Bonants P.J.M."/>
            <person name="Smith D.S."/>
            <person name="Levesque C.A."/>
            <person name="van der Lee T.A.J."/>
        </authorList>
    </citation>
    <scope>NUCLEOTIDE SEQUENCE [LARGE SCALE GENOMIC DNA]</scope>
    <source>
        <strain evidence="9 10">JEL517</strain>
    </source>
</reference>
<dbReference type="GO" id="GO:0006914">
    <property type="term" value="P:autophagy"/>
    <property type="evidence" value="ECO:0007669"/>
    <property type="project" value="UniProtKB-KW"/>
</dbReference>
<feature type="lipid moiety-binding region" description="Phosphatidylserine amidated glycine; alternate" evidence="7">
    <location>
        <position position="129"/>
    </location>
</feature>
<sequence length="135" mass="15069">MDSAIAKKKGSQYSFVAEHPFEKRQSEANRILASYPSRIPIIVEKSSARSSSPLADLDKRKFLCPGEITVGQFQAVLRKRLKLNADTALFLYVKNVLPPVSAELSHVYQDHKDADGFLYVVYAGESTFGGKEEEM</sequence>
<dbReference type="OrthoDB" id="6738456at2759"/>
<protein>
    <recommendedName>
        <fullName evidence="8">Autophagy-related protein</fullName>
    </recommendedName>
</protein>
<evidence type="ECO:0000256" key="6">
    <source>
        <dbReference type="ARBA" id="ARBA00023329"/>
    </source>
</evidence>
<evidence type="ECO:0000256" key="1">
    <source>
        <dbReference type="ARBA" id="ARBA00004512"/>
    </source>
</evidence>
<dbReference type="AlphaFoldDB" id="A0A507C003"/>
<dbReference type="InterPro" id="IPR004241">
    <property type="entry name" value="Atg8-like"/>
</dbReference>
<evidence type="ECO:0000256" key="4">
    <source>
        <dbReference type="ARBA" id="ARBA00023136"/>
    </source>
</evidence>
<accession>A0A507C003</accession>
<evidence type="ECO:0000256" key="7">
    <source>
        <dbReference type="PIRSR" id="PIRSR604241-50"/>
    </source>
</evidence>
<name>A0A507C003_9FUNG</name>
<evidence type="ECO:0000313" key="9">
    <source>
        <dbReference type="EMBL" id="TPX32419.1"/>
    </source>
</evidence>
<keyword evidence="10" id="KW-1185">Reference proteome</keyword>
<keyword evidence="3 8" id="KW-0072">Autophagy</keyword>
<evidence type="ECO:0000256" key="5">
    <source>
        <dbReference type="ARBA" id="ARBA00023288"/>
    </source>
</evidence>
<dbReference type="SUPFAM" id="SSF54236">
    <property type="entry name" value="Ubiquitin-like"/>
    <property type="match status" value="1"/>
</dbReference>
<gene>
    <name evidence="9" type="ORF">SmJEL517_g04466</name>
</gene>
<keyword evidence="6" id="KW-0968">Cytoplasmic vesicle</keyword>
<comment type="subcellular location">
    <subcellularLocation>
        <location evidence="1">Cytoplasmic vesicle</location>
        <location evidence="1">Autophagosome membrane</location>
        <topology evidence="1">Lipid-anchor</topology>
    </subcellularLocation>
</comment>
<dbReference type="GO" id="GO:0031410">
    <property type="term" value="C:cytoplasmic vesicle"/>
    <property type="evidence" value="ECO:0007669"/>
    <property type="project" value="UniProtKB-KW"/>
</dbReference>
<comment type="similarity">
    <text evidence="2 8">Belongs to the ATG8 family.</text>
</comment>
<dbReference type="Gene3D" id="3.10.20.90">
    <property type="entry name" value="Phosphatidylinositol 3-kinase Catalytic Subunit, Chain A, domain 1"/>
    <property type="match status" value="1"/>
</dbReference>
<evidence type="ECO:0000256" key="3">
    <source>
        <dbReference type="ARBA" id="ARBA00023006"/>
    </source>
</evidence>
<evidence type="ECO:0000256" key="8">
    <source>
        <dbReference type="RuleBase" id="RU004384"/>
    </source>
</evidence>
<dbReference type="STRING" id="1806994.A0A507C003"/>
<dbReference type="Pfam" id="PF02991">
    <property type="entry name" value="ATG8"/>
    <property type="match status" value="1"/>
</dbReference>
<keyword evidence="4" id="KW-0472">Membrane</keyword>
<evidence type="ECO:0000313" key="10">
    <source>
        <dbReference type="Proteomes" id="UP000319731"/>
    </source>
</evidence>
<evidence type="ECO:0000256" key="2">
    <source>
        <dbReference type="ARBA" id="ARBA00007293"/>
    </source>
</evidence>
<dbReference type="EMBL" id="QEAO01000030">
    <property type="protein sequence ID" value="TPX32419.1"/>
    <property type="molecule type" value="Genomic_DNA"/>
</dbReference>
<proteinExistence type="inferred from homology"/>
<keyword evidence="5 7" id="KW-0449">Lipoprotein</keyword>
<dbReference type="PANTHER" id="PTHR10969">
    <property type="entry name" value="MICROTUBULE-ASSOCIATED PROTEINS 1A/1B LIGHT CHAIN 3-RELATED"/>
    <property type="match status" value="1"/>
</dbReference>
<dbReference type="RefSeq" id="XP_031023627.1">
    <property type="nucleotide sequence ID" value="XM_031170394.1"/>
</dbReference>
<organism evidence="9 10">
    <name type="scientific">Synchytrium microbalum</name>
    <dbReference type="NCBI Taxonomy" id="1806994"/>
    <lineage>
        <taxon>Eukaryota</taxon>
        <taxon>Fungi</taxon>
        <taxon>Fungi incertae sedis</taxon>
        <taxon>Chytridiomycota</taxon>
        <taxon>Chytridiomycota incertae sedis</taxon>
        <taxon>Chytridiomycetes</taxon>
        <taxon>Synchytriales</taxon>
        <taxon>Synchytriaceae</taxon>
        <taxon>Synchytrium</taxon>
    </lineage>
</organism>
<dbReference type="InterPro" id="IPR029071">
    <property type="entry name" value="Ubiquitin-like_domsf"/>
</dbReference>
<dbReference type="GeneID" id="42005691"/>
<dbReference type="GO" id="GO:0000421">
    <property type="term" value="C:autophagosome membrane"/>
    <property type="evidence" value="ECO:0007669"/>
    <property type="project" value="UniProtKB-SubCell"/>
</dbReference>
<comment type="caution">
    <text evidence="9">The sequence shown here is derived from an EMBL/GenBank/DDBJ whole genome shotgun (WGS) entry which is preliminary data.</text>
</comment>